<gene>
    <name evidence="3" type="ORF">NEOLEDRAFT_1158524</name>
</gene>
<organism evidence="3 4">
    <name type="scientific">Neolentinus lepideus HHB14362 ss-1</name>
    <dbReference type="NCBI Taxonomy" id="1314782"/>
    <lineage>
        <taxon>Eukaryota</taxon>
        <taxon>Fungi</taxon>
        <taxon>Dikarya</taxon>
        <taxon>Basidiomycota</taxon>
        <taxon>Agaricomycotina</taxon>
        <taxon>Agaricomycetes</taxon>
        <taxon>Gloeophyllales</taxon>
        <taxon>Gloeophyllaceae</taxon>
        <taxon>Neolentinus</taxon>
    </lineage>
</organism>
<evidence type="ECO:0000313" key="3">
    <source>
        <dbReference type="EMBL" id="KZT20677.1"/>
    </source>
</evidence>
<dbReference type="Proteomes" id="UP000076761">
    <property type="component" value="Unassembled WGS sequence"/>
</dbReference>
<proteinExistence type="predicted"/>
<dbReference type="FunCoup" id="A0A165P8K6">
    <property type="interactions" value="50"/>
</dbReference>
<dbReference type="PANTHER" id="PTHR28147">
    <property type="entry name" value="N-GLYCOSYLATION PROTEIN EOS1"/>
    <property type="match status" value="1"/>
</dbReference>
<dbReference type="Pfam" id="PF12326">
    <property type="entry name" value="EOS1"/>
    <property type="match status" value="1"/>
</dbReference>
<feature type="transmembrane region" description="Helical" evidence="2">
    <location>
        <begin position="53"/>
        <end position="75"/>
    </location>
</feature>
<keyword evidence="4" id="KW-1185">Reference proteome</keyword>
<dbReference type="GO" id="GO:0005789">
    <property type="term" value="C:endoplasmic reticulum membrane"/>
    <property type="evidence" value="ECO:0007669"/>
    <property type="project" value="InterPro"/>
</dbReference>
<dbReference type="PANTHER" id="PTHR28147:SF1">
    <property type="entry name" value="N-GLYCOSYLATION PROTEIN EOS1"/>
    <property type="match status" value="1"/>
</dbReference>
<name>A0A165P8K6_9AGAM</name>
<feature type="transmembrane region" description="Helical" evidence="2">
    <location>
        <begin position="157"/>
        <end position="178"/>
    </location>
</feature>
<dbReference type="STRING" id="1314782.A0A165P8K6"/>
<sequence>MHDRDGYGIVKGITTVPGVRGAGETETEGDDTSHLPNTRIIPPSPSTSTPLEILYQIACWLSIVPAVLGTVWNFLHVVELIDFAAEGGPKRVDHGIAMLWAILTGHLHRMLTLGLLTRWRIYYSPLPTLIRLLALQAICWPATHFTLTFVGHIQRPMVCWAVVGTTTAVSRAVVMWVVSNLPGGAGSSGEDGRRGRRWDERLGVEGLGERRWDWQQVVLKCAFPVGVVYFIMAWAGVLKAELWGC</sequence>
<dbReference type="InParanoid" id="A0A165P8K6"/>
<feature type="transmembrane region" description="Helical" evidence="2">
    <location>
        <begin position="217"/>
        <end position="238"/>
    </location>
</feature>
<feature type="transmembrane region" description="Helical" evidence="2">
    <location>
        <begin position="129"/>
        <end position="150"/>
    </location>
</feature>
<dbReference type="GO" id="GO:0006487">
    <property type="term" value="P:protein N-linked glycosylation"/>
    <property type="evidence" value="ECO:0007669"/>
    <property type="project" value="TreeGrafter"/>
</dbReference>
<evidence type="ECO:0000313" key="4">
    <source>
        <dbReference type="Proteomes" id="UP000076761"/>
    </source>
</evidence>
<reference evidence="3 4" key="1">
    <citation type="journal article" date="2016" name="Mol. Biol. Evol.">
        <title>Comparative Genomics of Early-Diverging Mushroom-Forming Fungi Provides Insights into the Origins of Lignocellulose Decay Capabilities.</title>
        <authorList>
            <person name="Nagy L.G."/>
            <person name="Riley R."/>
            <person name="Tritt A."/>
            <person name="Adam C."/>
            <person name="Daum C."/>
            <person name="Floudas D."/>
            <person name="Sun H."/>
            <person name="Yadav J.S."/>
            <person name="Pangilinan J."/>
            <person name="Larsson K.H."/>
            <person name="Matsuura K."/>
            <person name="Barry K."/>
            <person name="Labutti K."/>
            <person name="Kuo R."/>
            <person name="Ohm R.A."/>
            <person name="Bhattacharya S.S."/>
            <person name="Shirouzu T."/>
            <person name="Yoshinaga Y."/>
            <person name="Martin F.M."/>
            <person name="Grigoriev I.V."/>
            <person name="Hibbett D.S."/>
        </authorList>
    </citation>
    <scope>NUCLEOTIDE SEQUENCE [LARGE SCALE GENOMIC DNA]</scope>
    <source>
        <strain evidence="3 4">HHB14362 ss-1</strain>
    </source>
</reference>
<keyword evidence="2" id="KW-1133">Transmembrane helix</keyword>
<dbReference type="OrthoDB" id="2139606at2759"/>
<protein>
    <submittedName>
        <fullName evidence="3">Uncharacterized protein</fullName>
    </submittedName>
</protein>
<dbReference type="EMBL" id="KV425616">
    <property type="protein sequence ID" value="KZT20677.1"/>
    <property type="molecule type" value="Genomic_DNA"/>
</dbReference>
<evidence type="ECO:0000256" key="1">
    <source>
        <dbReference type="SAM" id="MobiDB-lite"/>
    </source>
</evidence>
<dbReference type="AlphaFoldDB" id="A0A165P8K6"/>
<keyword evidence="2" id="KW-0472">Membrane</keyword>
<feature type="transmembrane region" description="Helical" evidence="2">
    <location>
        <begin position="96"/>
        <end position="117"/>
    </location>
</feature>
<accession>A0A165P8K6</accession>
<feature type="region of interest" description="Disordered" evidence="1">
    <location>
        <begin position="18"/>
        <end position="41"/>
    </location>
</feature>
<keyword evidence="2" id="KW-0812">Transmembrane</keyword>
<evidence type="ECO:0000256" key="2">
    <source>
        <dbReference type="SAM" id="Phobius"/>
    </source>
</evidence>
<dbReference type="InterPro" id="IPR021100">
    <property type="entry name" value="N-glycosylation_EOS1"/>
</dbReference>
<dbReference type="GO" id="GO:0034599">
    <property type="term" value="P:cellular response to oxidative stress"/>
    <property type="evidence" value="ECO:0007669"/>
    <property type="project" value="InterPro"/>
</dbReference>